<protein>
    <submittedName>
        <fullName evidence="2">DNA replication protein DnaC</fullName>
    </submittedName>
</protein>
<evidence type="ECO:0000313" key="2">
    <source>
        <dbReference type="EMBL" id="SHK54612.1"/>
    </source>
</evidence>
<dbReference type="GO" id="GO:0006260">
    <property type="term" value="P:DNA replication"/>
    <property type="evidence" value="ECO:0007669"/>
    <property type="project" value="TreeGrafter"/>
</dbReference>
<dbReference type="RefSeq" id="WP_200803584.1">
    <property type="nucleotide sequence ID" value="NZ_FQZY01000057.1"/>
</dbReference>
<dbReference type="InterPro" id="IPR002611">
    <property type="entry name" value="IstB_ATP-bd"/>
</dbReference>
<dbReference type="SUPFAM" id="SSF52540">
    <property type="entry name" value="P-loop containing nucleoside triphosphate hydrolases"/>
    <property type="match status" value="1"/>
</dbReference>
<name>A0A1M6TC35_9FIRM</name>
<sequence>MNDSIFEQIQDSAKYLSLDLCAQEMAQFAMEQQMNDESIQAIAETLAYLKQKKSESIISTLLRLSRLPLKEPKTFEGFDFDQLHGKQVETLKSLASLSALYAHKNLAFIGPQGVGKTHLAMAYGCQCCELGLKAYFLKATELNQRLTDARKYGRESSTINGLVKPSCLIIDEVGRCVFDKENTRMFFDVIDRRYNKEGPNTMIFTSNKGPDKWGEFFNEDSSLLCALDRIFDDATVFMIKGNSYRGRNCETIAISAGEPSALPKAKN</sequence>
<dbReference type="CDD" id="cd00009">
    <property type="entry name" value="AAA"/>
    <property type="match status" value="1"/>
</dbReference>
<keyword evidence="3" id="KW-1185">Reference proteome</keyword>
<evidence type="ECO:0000259" key="1">
    <source>
        <dbReference type="SMART" id="SM00382"/>
    </source>
</evidence>
<dbReference type="SMART" id="SM00382">
    <property type="entry name" value="AAA"/>
    <property type="match status" value="1"/>
</dbReference>
<dbReference type="InterPro" id="IPR028350">
    <property type="entry name" value="DNAC/IstB-like"/>
</dbReference>
<dbReference type="PANTHER" id="PTHR30050">
    <property type="entry name" value="CHROMOSOMAL REPLICATION INITIATOR PROTEIN DNAA"/>
    <property type="match status" value="1"/>
</dbReference>
<dbReference type="STRING" id="1121950.SAMN02745243_03193"/>
<dbReference type="InterPro" id="IPR027417">
    <property type="entry name" value="P-loop_NTPase"/>
</dbReference>
<dbReference type="Gene3D" id="3.40.50.300">
    <property type="entry name" value="P-loop containing nucleotide triphosphate hydrolases"/>
    <property type="match status" value="1"/>
</dbReference>
<proteinExistence type="predicted"/>
<accession>A0A1M6TC35</accession>
<dbReference type="Pfam" id="PF01695">
    <property type="entry name" value="IstB_IS21"/>
    <property type="match status" value="1"/>
</dbReference>
<dbReference type="PIRSF" id="PIRSF003073">
    <property type="entry name" value="DNAC_TnpB_IstB"/>
    <property type="match status" value="1"/>
</dbReference>
<dbReference type="AlphaFoldDB" id="A0A1M6TC35"/>
<organism evidence="2 3">
    <name type="scientific">Hespellia stercorisuis DSM 15480</name>
    <dbReference type="NCBI Taxonomy" id="1121950"/>
    <lineage>
        <taxon>Bacteria</taxon>
        <taxon>Bacillati</taxon>
        <taxon>Bacillota</taxon>
        <taxon>Clostridia</taxon>
        <taxon>Lachnospirales</taxon>
        <taxon>Lachnospiraceae</taxon>
        <taxon>Hespellia</taxon>
    </lineage>
</organism>
<evidence type="ECO:0000313" key="3">
    <source>
        <dbReference type="Proteomes" id="UP000184301"/>
    </source>
</evidence>
<dbReference type="PANTHER" id="PTHR30050:SF4">
    <property type="entry name" value="ATP-BINDING PROTEIN RV3427C IN INSERTION SEQUENCE-RELATED"/>
    <property type="match status" value="1"/>
</dbReference>
<dbReference type="GO" id="GO:0005524">
    <property type="term" value="F:ATP binding"/>
    <property type="evidence" value="ECO:0007669"/>
    <property type="project" value="InterPro"/>
</dbReference>
<feature type="domain" description="AAA+ ATPase" evidence="1">
    <location>
        <begin position="102"/>
        <end position="237"/>
    </location>
</feature>
<dbReference type="Proteomes" id="UP000184301">
    <property type="component" value="Unassembled WGS sequence"/>
</dbReference>
<dbReference type="EMBL" id="FQZY01000057">
    <property type="protein sequence ID" value="SHK54612.1"/>
    <property type="molecule type" value="Genomic_DNA"/>
</dbReference>
<gene>
    <name evidence="2" type="ORF">SAMN02745243_03193</name>
</gene>
<reference evidence="2 3" key="1">
    <citation type="submission" date="2016-11" db="EMBL/GenBank/DDBJ databases">
        <authorList>
            <person name="Jaros S."/>
            <person name="Januszkiewicz K."/>
            <person name="Wedrychowicz H."/>
        </authorList>
    </citation>
    <scope>NUCLEOTIDE SEQUENCE [LARGE SCALE GENOMIC DNA]</scope>
    <source>
        <strain evidence="2 3">DSM 15480</strain>
    </source>
</reference>
<dbReference type="InterPro" id="IPR003593">
    <property type="entry name" value="AAA+_ATPase"/>
</dbReference>